<dbReference type="InterPro" id="IPR005186">
    <property type="entry name" value="FlaG"/>
</dbReference>
<dbReference type="InterPro" id="IPR035924">
    <property type="entry name" value="FlaG-like_sf"/>
</dbReference>
<evidence type="ECO:0000256" key="1">
    <source>
        <dbReference type="SAM" id="MobiDB-lite"/>
    </source>
</evidence>
<gene>
    <name evidence="2" type="primary">flaG</name>
    <name evidence="2" type="ORF">H0267_11725</name>
</gene>
<sequence length="123" mass="14225">MRNTTAQSQLLQRNITPVGEKTSVQEKKPVKTEGREHENSRLTEFDKKVDKEKLKQVADSMNEFLKPTTTALRFQFHDKLEEYYVSIVDEESGEVVREIPPKKMLDLYASIAESLGFIVDHKI</sequence>
<reference evidence="2 3" key="1">
    <citation type="journal article" date="2005" name="Int. J. Syst. Evol. Microbiol.">
        <title>Halobacillus yeomjeoni sp. nov., isolated from a marine solar saltern in Korea.</title>
        <authorList>
            <person name="Yoon J.H."/>
            <person name="Kang S.J."/>
            <person name="Lee C.H."/>
            <person name="Oh H.W."/>
            <person name="Oh T.K."/>
        </authorList>
    </citation>
    <scope>NUCLEOTIDE SEQUENCE [LARGE SCALE GENOMIC DNA]</scope>
    <source>
        <strain evidence="2 3">KCTC 3957</strain>
    </source>
</reference>
<evidence type="ECO:0000313" key="2">
    <source>
        <dbReference type="EMBL" id="MBH0230887.1"/>
    </source>
</evidence>
<dbReference type="EMBL" id="JADZSC010000002">
    <property type="protein sequence ID" value="MBH0230887.1"/>
    <property type="molecule type" value="Genomic_DNA"/>
</dbReference>
<feature type="region of interest" description="Disordered" evidence="1">
    <location>
        <begin position="1"/>
        <end position="41"/>
    </location>
</feature>
<dbReference type="AlphaFoldDB" id="A0A931HW99"/>
<keyword evidence="2" id="KW-0282">Flagellum</keyword>
<feature type="compositionally biased region" description="Basic and acidic residues" evidence="1">
    <location>
        <begin position="23"/>
        <end position="41"/>
    </location>
</feature>
<keyword evidence="2" id="KW-0966">Cell projection</keyword>
<dbReference type="Proteomes" id="UP000614490">
    <property type="component" value="Unassembled WGS sequence"/>
</dbReference>
<protein>
    <submittedName>
        <fullName evidence="2">Flagellar protein FlaG</fullName>
    </submittedName>
</protein>
<keyword evidence="3" id="KW-1185">Reference proteome</keyword>
<comment type="caution">
    <text evidence="2">The sequence shown here is derived from an EMBL/GenBank/DDBJ whole genome shotgun (WGS) entry which is preliminary data.</text>
</comment>
<dbReference type="SUPFAM" id="SSF160214">
    <property type="entry name" value="FlaG-like"/>
    <property type="match status" value="1"/>
</dbReference>
<evidence type="ECO:0000313" key="3">
    <source>
        <dbReference type="Proteomes" id="UP000614490"/>
    </source>
</evidence>
<dbReference type="PANTHER" id="PTHR37166">
    <property type="entry name" value="PROTEIN FLAG"/>
    <property type="match status" value="1"/>
</dbReference>
<name>A0A931HW99_9BACI</name>
<organism evidence="2 3">
    <name type="scientific">Halobacillus yeomjeoni</name>
    <dbReference type="NCBI Taxonomy" id="311194"/>
    <lineage>
        <taxon>Bacteria</taxon>
        <taxon>Bacillati</taxon>
        <taxon>Bacillota</taxon>
        <taxon>Bacilli</taxon>
        <taxon>Bacillales</taxon>
        <taxon>Bacillaceae</taxon>
        <taxon>Halobacillus</taxon>
    </lineage>
</organism>
<proteinExistence type="predicted"/>
<keyword evidence="2" id="KW-0969">Cilium</keyword>
<dbReference type="NCBIfam" id="NF005834">
    <property type="entry name" value="PRK07738.1"/>
    <property type="match status" value="1"/>
</dbReference>
<feature type="compositionally biased region" description="Polar residues" evidence="1">
    <location>
        <begin position="1"/>
        <end position="15"/>
    </location>
</feature>
<dbReference type="PANTHER" id="PTHR37166:SF1">
    <property type="entry name" value="PROTEIN FLAG"/>
    <property type="match status" value="1"/>
</dbReference>
<dbReference type="Gene3D" id="3.30.160.170">
    <property type="entry name" value="FlaG-like"/>
    <property type="match status" value="1"/>
</dbReference>
<accession>A0A931HW99</accession>
<dbReference type="Pfam" id="PF03646">
    <property type="entry name" value="FlaG"/>
    <property type="match status" value="1"/>
</dbReference>